<organism evidence="2 3">
    <name type="scientific">Geodermatophilus obscurus</name>
    <dbReference type="NCBI Taxonomy" id="1861"/>
    <lineage>
        <taxon>Bacteria</taxon>
        <taxon>Bacillati</taxon>
        <taxon>Actinomycetota</taxon>
        <taxon>Actinomycetes</taxon>
        <taxon>Geodermatophilales</taxon>
        <taxon>Geodermatophilaceae</taxon>
        <taxon>Geodermatophilus</taxon>
    </lineage>
</organism>
<protein>
    <submittedName>
        <fullName evidence="2">Glyoxylase, beta-lactamase superfamily II</fullName>
    </submittedName>
</protein>
<dbReference type="AlphaFoldDB" id="A0A1M7RWS7"/>
<evidence type="ECO:0000313" key="2">
    <source>
        <dbReference type="EMBL" id="SHN50690.1"/>
    </source>
</evidence>
<dbReference type="InterPro" id="IPR001279">
    <property type="entry name" value="Metallo-B-lactamas"/>
</dbReference>
<dbReference type="PANTHER" id="PTHR42951:SF14">
    <property type="entry name" value="METALLO-BETA-LACTAMASE SUPERFAMILY PROTEIN"/>
    <property type="match status" value="1"/>
</dbReference>
<dbReference type="SMART" id="SM00849">
    <property type="entry name" value="Lactamase_B"/>
    <property type="match status" value="1"/>
</dbReference>
<dbReference type="InterPro" id="IPR036866">
    <property type="entry name" value="RibonucZ/Hydroxyglut_hydro"/>
</dbReference>
<sequence length="250" mass="26337">MTVRTDDVVQVADGVYAVRGALVNWYLLEDGRDLTLVDAGYPGDADDVAASVALTGHRVEDVRAVLVTHAHADHLGAVARLHAAHGTPAYADPVEVRHARREHLEQVTVPEVLAHSWRPRVAAWALRALRRGGTRDVRAAHVLPFPAGGGALDLPGGPVPVPTPGHTSGHTAFSLPWAGVVLTGDALVTGHPTSARRGPQLLPGFFSADPEQAVAALDGLARLDADVVLPGHGPVHRGPVRDAVLRARDR</sequence>
<evidence type="ECO:0000259" key="1">
    <source>
        <dbReference type="SMART" id="SM00849"/>
    </source>
</evidence>
<dbReference type="PANTHER" id="PTHR42951">
    <property type="entry name" value="METALLO-BETA-LACTAMASE DOMAIN-CONTAINING"/>
    <property type="match status" value="1"/>
</dbReference>
<dbReference type="Gene3D" id="3.60.15.10">
    <property type="entry name" value="Ribonuclease Z/Hydroxyacylglutathione hydrolase-like"/>
    <property type="match status" value="1"/>
</dbReference>
<dbReference type="EMBL" id="FRDM01000001">
    <property type="protein sequence ID" value="SHN50690.1"/>
    <property type="molecule type" value="Genomic_DNA"/>
</dbReference>
<proteinExistence type="predicted"/>
<dbReference type="SUPFAM" id="SSF56281">
    <property type="entry name" value="Metallo-hydrolase/oxidoreductase"/>
    <property type="match status" value="1"/>
</dbReference>
<reference evidence="2 3" key="1">
    <citation type="submission" date="2016-12" db="EMBL/GenBank/DDBJ databases">
        <authorList>
            <person name="Song W.-J."/>
            <person name="Kurnit D.M."/>
        </authorList>
    </citation>
    <scope>NUCLEOTIDE SEQUENCE [LARGE SCALE GENOMIC DNA]</scope>
    <source>
        <strain evidence="2 3">DSM 43162</strain>
    </source>
</reference>
<dbReference type="Proteomes" id="UP000184428">
    <property type="component" value="Unassembled WGS sequence"/>
</dbReference>
<accession>A0A1M7RWS7</accession>
<dbReference type="RefSeq" id="WP_083605879.1">
    <property type="nucleotide sequence ID" value="NZ_FRDM01000001.1"/>
</dbReference>
<evidence type="ECO:0000313" key="3">
    <source>
        <dbReference type="Proteomes" id="UP000184428"/>
    </source>
</evidence>
<feature type="domain" description="Metallo-beta-lactamase" evidence="1">
    <location>
        <begin position="22"/>
        <end position="232"/>
    </location>
</feature>
<dbReference type="Pfam" id="PF00753">
    <property type="entry name" value="Lactamase_B"/>
    <property type="match status" value="1"/>
</dbReference>
<name>A0A1M7RWS7_9ACTN</name>
<gene>
    <name evidence="2" type="ORF">SAMN05660350_00213</name>
</gene>
<dbReference type="InterPro" id="IPR050855">
    <property type="entry name" value="NDM-1-like"/>
</dbReference>